<dbReference type="GO" id="GO:0016887">
    <property type="term" value="F:ATP hydrolysis activity"/>
    <property type="evidence" value="ECO:0007669"/>
    <property type="project" value="InterPro"/>
</dbReference>
<dbReference type="RefSeq" id="WP_169079566.1">
    <property type="nucleotide sequence ID" value="NZ_JAAIIF010000008.1"/>
</dbReference>
<dbReference type="Gene3D" id="3.40.50.300">
    <property type="entry name" value="P-loop containing nucleotide triphosphate hydrolases"/>
    <property type="match status" value="2"/>
</dbReference>
<dbReference type="GO" id="GO:0005524">
    <property type="term" value="F:ATP binding"/>
    <property type="evidence" value="ECO:0007669"/>
    <property type="project" value="UniProtKB-KW"/>
</dbReference>
<sequence>MAQPITLTLTNISYIYPSEPDPLFENVSASFPRGWTAVLGDNGIGKTTLMSIATGALAPTRGVVTPSPRNLICAYCRQETDLEPDNLYDFAADWSPETTRVRNALRIGDDWAYRYGTLSGGEAKRLQIACALALRPDVLVLDEPTNHVDVATRSAIAEAMHQYHGIGMVVSHDVPLIDATCERCIMFERRHVKGRNITVAETYSGGYTRAAEQMDARDLRDEDSLRSARHELARLRAARVQRGQAMRSAEARKHSGRSIDPRDHSALDHHKWVEKQSDKASAAAYRLISRRVDRARQTLDSLSTASKRYDGDIWIDICPSGRKELVRLPAGFLAFGTTRVDDETHGRNPAASVLRVEGNRWMVTRRCAGTDGDGRWADGIDIPSLSIGPRDHIALTGPNGSGKTTVVGSLLAALDGEPPCLFIAQQIGETTRRGVMDRFARLDDGNRSTVLGLFARLNADPDRLLASDRPSPGELRKLMLCLGIMDKPRLIVMDEPTNHLDLDSKRALARCLADYPGAMLIVSHDEWFLGQALGGAA</sequence>
<feature type="region of interest" description="Disordered" evidence="4">
    <location>
        <begin position="243"/>
        <end position="264"/>
    </location>
</feature>
<evidence type="ECO:0000256" key="4">
    <source>
        <dbReference type="SAM" id="MobiDB-lite"/>
    </source>
</evidence>
<dbReference type="PANTHER" id="PTHR19211">
    <property type="entry name" value="ATP-BINDING TRANSPORT PROTEIN-RELATED"/>
    <property type="match status" value="1"/>
</dbReference>
<dbReference type="Proteomes" id="UP000529710">
    <property type="component" value="Unassembled WGS sequence"/>
</dbReference>
<protein>
    <submittedName>
        <fullName evidence="6">ABC transporter</fullName>
    </submittedName>
</protein>
<evidence type="ECO:0000256" key="1">
    <source>
        <dbReference type="ARBA" id="ARBA00022737"/>
    </source>
</evidence>
<dbReference type="AlphaFoldDB" id="A0A7Y0ETF9"/>
<dbReference type="InterPro" id="IPR050611">
    <property type="entry name" value="ABCF"/>
</dbReference>
<dbReference type="PROSITE" id="PS00211">
    <property type="entry name" value="ABC_TRANSPORTER_1"/>
    <property type="match status" value="1"/>
</dbReference>
<keyword evidence="1" id="KW-0677">Repeat</keyword>
<feature type="compositionally biased region" description="Basic and acidic residues" evidence="4">
    <location>
        <begin position="249"/>
        <end position="264"/>
    </location>
</feature>
<keyword evidence="2" id="KW-0547">Nucleotide-binding</keyword>
<dbReference type="Pfam" id="PF00005">
    <property type="entry name" value="ABC_tran"/>
    <property type="match status" value="1"/>
</dbReference>
<dbReference type="SUPFAM" id="SSF52540">
    <property type="entry name" value="P-loop containing nucleoside triphosphate hydrolases"/>
    <property type="match status" value="2"/>
</dbReference>
<evidence type="ECO:0000256" key="2">
    <source>
        <dbReference type="ARBA" id="ARBA00022741"/>
    </source>
</evidence>
<dbReference type="CDD" id="cd03221">
    <property type="entry name" value="ABCF_EF-3"/>
    <property type="match status" value="1"/>
</dbReference>
<comment type="caution">
    <text evidence="6">The sequence shown here is derived from an EMBL/GenBank/DDBJ whole genome shotgun (WGS) entry which is preliminary data.</text>
</comment>
<accession>A0A7Y0ETF9</accession>
<feature type="domain" description="ABC transporter" evidence="5">
    <location>
        <begin position="7"/>
        <end position="214"/>
    </location>
</feature>
<name>A0A7Y0ETF9_9BIFI</name>
<dbReference type="PANTHER" id="PTHR19211:SF14">
    <property type="entry name" value="ATP-BINDING CASSETTE SUB-FAMILY F MEMBER 1"/>
    <property type="match status" value="1"/>
</dbReference>
<dbReference type="PROSITE" id="PS50893">
    <property type="entry name" value="ABC_TRANSPORTER_2"/>
    <property type="match status" value="1"/>
</dbReference>
<gene>
    <name evidence="6" type="ORF">G1C98_0838</name>
</gene>
<reference evidence="6 7" key="1">
    <citation type="submission" date="2020-02" db="EMBL/GenBank/DDBJ databases">
        <title>Characterization of phylogenetic diversity of novel bifidobacterial species isolated in Czech ZOOs.</title>
        <authorList>
            <person name="Lugli G.A."/>
            <person name="Vera N.B."/>
            <person name="Ventura M."/>
        </authorList>
    </citation>
    <scope>NUCLEOTIDE SEQUENCE [LARGE SCALE GENOMIC DNA]</scope>
    <source>
        <strain evidence="6 7">DSM 109960</strain>
    </source>
</reference>
<dbReference type="InterPro" id="IPR003593">
    <property type="entry name" value="AAA+_ATPase"/>
</dbReference>
<dbReference type="InterPro" id="IPR017871">
    <property type="entry name" value="ABC_transporter-like_CS"/>
</dbReference>
<evidence type="ECO:0000313" key="7">
    <source>
        <dbReference type="Proteomes" id="UP000529710"/>
    </source>
</evidence>
<keyword evidence="3" id="KW-0067">ATP-binding</keyword>
<dbReference type="InterPro" id="IPR003439">
    <property type="entry name" value="ABC_transporter-like_ATP-bd"/>
</dbReference>
<evidence type="ECO:0000256" key="3">
    <source>
        <dbReference type="ARBA" id="ARBA00022840"/>
    </source>
</evidence>
<evidence type="ECO:0000313" key="6">
    <source>
        <dbReference type="EMBL" id="NMM96102.1"/>
    </source>
</evidence>
<evidence type="ECO:0000259" key="5">
    <source>
        <dbReference type="PROSITE" id="PS50893"/>
    </source>
</evidence>
<proteinExistence type="predicted"/>
<organism evidence="6 7">
    <name type="scientific">Bifidobacterium erythrocebi</name>
    <dbReference type="NCBI Taxonomy" id="2675325"/>
    <lineage>
        <taxon>Bacteria</taxon>
        <taxon>Bacillati</taxon>
        <taxon>Actinomycetota</taxon>
        <taxon>Actinomycetes</taxon>
        <taxon>Bifidobacteriales</taxon>
        <taxon>Bifidobacteriaceae</taxon>
        <taxon>Bifidobacterium</taxon>
    </lineage>
</organism>
<keyword evidence="7" id="KW-1185">Reference proteome</keyword>
<dbReference type="InterPro" id="IPR027417">
    <property type="entry name" value="P-loop_NTPase"/>
</dbReference>
<dbReference type="SMART" id="SM00382">
    <property type="entry name" value="AAA"/>
    <property type="match status" value="2"/>
</dbReference>
<dbReference type="EMBL" id="JAAIIF010000008">
    <property type="protein sequence ID" value="NMM96102.1"/>
    <property type="molecule type" value="Genomic_DNA"/>
</dbReference>